<dbReference type="EMBL" id="LFTY01000002">
    <property type="protein sequence ID" value="KMW57330.1"/>
    <property type="molecule type" value="Genomic_DNA"/>
</dbReference>
<accession>A0A0J9E3H6</accession>
<evidence type="ECO:0000313" key="9">
    <source>
        <dbReference type="EMBL" id="KMW57330.1"/>
    </source>
</evidence>
<evidence type="ECO:0000256" key="5">
    <source>
        <dbReference type="ARBA" id="ARBA00022989"/>
    </source>
</evidence>
<feature type="transmembrane region" description="Helical" evidence="7">
    <location>
        <begin position="62"/>
        <end position="82"/>
    </location>
</feature>
<dbReference type="PANTHER" id="PTHR30193">
    <property type="entry name" value="ABC TRANSPORTER PERMEASE PROTEIN"/>
    <property type="match status" value="1"/>
</dbReference>
<comment type="subcellular location">
    <subcellularLocation>
        <location evidence="1 7">Cell membrane</location>
        <topology evidence="1 7">Multi-pass membrane protein</topology>
    </subcellularLocation>
</comment>
<evidence type="ECO:0000259" key="8">
    <source>
        <dbReference type="PROSITE" id="PS50928"/>
    </source>
</evidence>
<name>A0A0J9E3H6_9RHOB</name>
<dbReference type="Proteomes" id="UP000037178">
    <property type="component" value="Unassembled WGS sequence"/>
</dbReference>
<sequence>MESLDAIVDAFSGGWPLYVLIYLALGWVIVRPSGGFWDQLVSVIGWPLEATQKIAGVTGLPYIFLLPNFLIFGIYTFAPLFVNVGFSVTEGQSILFTERPFTGAQNFERLLGETNIDTGQENREDDKFLQAVVDTLIFVIFQVPIMIFFALCTALALNREIWGRGFWRSIFFYPVMLSPVVVAFLWTLILKRQGVLSVTLMNWGVIDEPIQWLQDESWTMFWSVVVFTWAHLGFYMLILLAGLQAIPKDLYEAAEMDGTSPWRQLTRITLPLLGPTLLVVTVLSLIKAFQAFEELYALNVRWMSIVAYIFETSGLRGNPTAHGLGLAAVASLIVAFALVLLSLIQIWLSNRGTK</sequence>
<evidence type="ECO:0000256" key="4">
    <source>
        <dbReference type="ARBA" id="ARBA00022692"/>
    </source>
</evidence>
<feature type="transmembrane region" description="Helical" evidence="7">
    <location>
        <begin position="221"/>
        <end position="247"/>
    </location>
</feature>
<dbReference type="Pfam" id="PF00528">
    <property type="entry name" value="BPD_transp_1"/>
    <property type="match status" value="1"/>
</dbReference>
<dbReference type="AlphaFoldDB" id="A0A0J9E3H6"/>
<comment type="similarity">
    <text evidence="7">Belongs to the binding-protein-dependent transport system permease family.</text>
</comment>
<dbReference type="PANTHER" id="PTHR30193:SF37">
    <property type="entry name" value="INNER MEMBRANE ABC TRANSPORTER PERMEASE PROTEIN YCJO"/>
    <property type="match status" value="1"/>
</dbReference>
<dbReference type="InterPro" id="IPR051393">
    <property type="entry name" value="ABC_transporter_permease"/>
</dbReference>
<keyword evidence="4 7" id="KW-0812">Transmembrane</keyword>
<evidence type="ECO:0000256" key="2">
    <source>
        <dbReference type="ARBA" id="ARBA00022448"/>
    </source>
</evidence>
<dbReference type="PROSITE" id="PS50928">
    <property type="entry name" value="ABC_TM1"/>
    <property type="match status" value="1"/>
</dbReference>
<dbReference type="GO" id="GO:0005886">
    <property type="term" value="C:plasma membrane"/>
    <property type="evidence" value="ECO:0007669"/>
    <property type="project" value="UniProtKB-SubCell"/>
</dbReference>
<keyword evidence="6 7" id="KW-0472">Membrane</keyword>
<keyword evidence="5 7" id="KW-1133">Transmembrane helix</keyword>
<keyword evidence="10" id="KW-1185">Reference proteome</keyword>
<dbReference type="STRING" id="1675527.AIOL_002292"/>
<organism evidence="9 10">
    <name type="scientific">Candidatus Rhodobacter oscarellae</name>
    <dbReference type="NCBI Taxonomy" id="1675527"/>
    <lineage>
        <taxon>Bacteria</taxon>
        <taxon>Pseudomonadati</taxon>
        <taxon>Pseudomonadota</taxon>
        <taxon>Alphaproteobacteria</taxon>
        <taxon>Rhodobacterales</taxon>
        <taxon>Rhodobacter group</taxon>
        <taxon>Rhodobacter</taxon>
    </lineage>
</organism>
<feature type="transmembrane region" description="Helical" evidence="7">
    <location>
        <begin position="170"/>
        <end position="189"/>
    </location>
</feature>
<feature type="transmembrane region" description="Helical" evidence="7">
    <location>
        <begin position="323"/>
        <end position="348"/>
    </location>
</feature>
<evidence type="ECO:0000256" key="7">
    <source>
        <dbReference type="RuleBase" id="RU363032"/>
    </source>
</evidence>
<dbReference type="CDD" id="cd06261">
    <property type="entry name" value="TM_PBP2"/>
    <property type="match status" value="1"/>
</dbReference>
<feature type="transmembrane region" description="Helical" evidence="7">
    <location>
        <begin position="136"/>
        <end position="158"/>
    </location>
</feature>
<evidence type="ECO:0000313" key="10">
    <source>
        <dbReference type="Proteomes" id="UP000037178"/>
    </source>
</evidence>
<gene>
    <name evidence="9" type="ORF">AIOL_002292</name>
</gene>
<dbReference type="InterPro" id="IPR000515">
    <property type="entry name" value="MetI-like"/>
</dbReference>
<dbReference type="Gene3D" id="1.10.3720.10">
    <property type="entry name" value="MetI-like"/>
    <property type="match status" value="1"/>
</dbReference>
<proteinExistence type="inferred from homology"/>
<comment type="caution">
    <text evidence="9">The sequence shown here is derived from an EMBL/GenBank/DDBJ whole genome shotgun (WGS) entry which is preliminary data.</text>
</comment>
<feature type="domain" description="ABC transmembrane type-1" evidence="8">
    <location>
        <begin position="132"/>
        <end position="345"/>
    </location>
</feature>
<feature type="transmembrane region" description="Helical" evidence="7">
    <location>
        <begin position="268"/>
        <end position="289"/>
    </location>
</feature>
<reference evidence="9 10" key="1">
    <citation type="submission" date="2015-06" db="EMBL/GenBank/DDBJ databases">
        <title>Draft genome sequence of an Alphaproteobacteria species associated to the Mediterranean sponge Oscarella lobularis.</title>
        <authorList>
            <person name="Jourda C."/>
            <person name="Santini S."/>
            <person name="Claverie J.-M."/>
        </authorList>
    </citation>
    <scope>NUCLEOTIDE SEQUENCE [LARGE SCALE GENOMIC DNA]</scope>
    <source>
        <strain evidence="9">IGS</strain>
    </source>
</reference>
<dbReference type="GO" id="GO:0055085">
    <property type="term" value="P:transmembrane transport"/>
    <property type="evidence" value="ECO:0007669"/>
    <property type="project" value="InterPro"/>
</dbReference>
<keyword evidence="2 7" id="KW-0813">Transport</keyword>
<dbReference type="OrthoDB" id="9801818at2"/>
<dbReference type="PATRIC" id="fig|1675527.3.peg.2407"/>
<feature type="transmembrane region" description="Helical" evidence="7">
    <location>
        <begin position="12"/>
        <end position="30"/>
    </location>
</feature>
<dbReference type="RefSeq" id="WP_049643067.1">
    <property type="nucleotide sequence ID" value="NZ_LFTY01000002.1"/>
</dbReference>
<protein>
    <submittedName>
        <fullName evidence="9">Sugar ABC transport system, permease protein</fullName>
    </submittedName>
</protein>
<evidence type="ECO:0000256" key="6">
    <source>
        <dbReference type="ARBA" id="ARBA00023136"/>
    </source>
</evidence>
<evidence type="ECO:0000256" key="3">
    <source>
        <dbReference type="ARBA" id="ARBA00022475"/>
    </source>
</evidence>
<dbReference type="SUPFAM" id="SSF161098">
    <property type="entry name" value="MetI-like"/>
    <property type="match status" value="1"/>
</dbReference>
<keyword evidence="3" id="KW-1003">Cell membrane</keyword>
<dbReference type="InterPro" id="IPR035906">
    <property type="entry name" value="MetI-like_sf"/>
</dbReference>
<evidence type="ECO:0000256" key="1">
    <source>
        <dbReference type="ARBA" id="ARBA00004651"/>
    </source>
</evidence>